<evidence type="ECO:0000256" key="12">
    <source>
        <dbReference type="ARBA" id="ARBA00047651"/>
    </source>
</evidence>
<evidence type="ECO:0000256" key="13">
    <source>
        <dbReference type="PIRSR" id="PIRSR001415-1"/>
    </source>
</evidence>
<keyword evidence="9" id="KW-0627">Porphyrin biosynthesis</keyword>
<dbReference type="EMBL" id="CYXV01000013">
    <property type="protein sequence ID" value="CUN10815.1"/>
    <property type="molecule type" value="Genomic_DNA"/>
</dbReference>
<dbReference type="Proteomes" id="UP000049979">
    <property type="component" value="Unassembled WGS sequence"/>
</dbReference>
<feature type="binding site" evidence="15">
    <location>
        <position position="116"/>
    </location>
    <ligand>
        <name>Zn(2+)</name>
        <dbReference type="ChEBI" id="CHEBI:29105"/>
        <note>catalytic</note>
    </ligand>
</feature>
<organism evidence="18 20">
    <name type="scientific">Roseburia faecis</name>
    <dbReference type="NCBI Taxonomy" id="301302"/>
    <lineage>
        <taxon>Bacteria</taxon>
        <taxon>Bacillati</taxon>
        <taxon>Bacillota</taxon>
        <taxon>Clostridia</taxon>
        <taxon>Lachnospirales</taxon>
        <taxon>Lachnospiraceae</taxon>
        <taxon>Roseburia</taxon>
    </lineage>
</organism>
<proteinExistence type="inferred from homology"/>
<dbReference type="RefSeq" id="WP_022045777.1">
    <property type="nucleotide sequence ID" value="NZ_CP173697.1"/>
</dbReference>
<dbReference type="AlphaFoldDB" id="A0A0M6WX08"/>
<keyword evidence="7" id="KW-0350">Heme biosynthesis</keyword>
<feature type="binding site" evidence="14">
    <location>
        <position position="213"/>
    </location>
    <ligand>
        <name>5-aminolevulinate</name>
        <dbReference type="ChEBI" id="CHEBI:356416"/>
        <label>1</label>
    </ligand>
</feature>
<dbReference type="Proteomes" id="UP000095495">
    <property type="component" value="Unassembled WGS sequence"/>
</dbReference>
<keyword evidence="8 19" id="KW-0456">Lyase</keyword>
<dbReference type="NCBIfam" id="NF006762">
    <property type="entry name" value="PRK09283.1"/>
    <property type="match status" value="1"/>
</dbReference>
<feature type="active site" description="Schiff-base intermediate with substrate" evidence="13">
    <location>
        <position position="244"/>
    </location>
</feature>
<keyword evidence="15" id="KW-0862">Zinc</keyword>
<dbReference type="GO" id="GO:0006782">
    <property type="term" value="P:protoporphyrinogen IX biosynthetic process"/>
    <property type="evidence" value="ECO:0007669"/>
    <property type="project" value="UniProtKB-UniPathway"/>
</dbReference>
<dbReference type="InterPro" id="IPR013785">
    <property type="entry name" value="Aldolase_TIM"/>
</dbReference>
<dbReference type="GO" id="GO:0005829">
    <property type="term" value="C:cytosol"/>
    <property type="evidence" value="ECO:0007669"/>
    <property type="project" value="TreeGrafter"/>
</dbReference>
<evidence type="ECO:0000256" key="14">
    <source>
        <dbReference type="PIRSR" id="PIRSR001415-2"/>
    </source>
</evidence>
<feature type="binding site" evidence="15">
    <location>
        <position position="126"/>
    </location>
    <ligand>
        <name>Zn(2+)</name>
        <dbReference type="ChEBI" id="CHEBI:29105"/>
        <note>catalytic</note>
    </ligand>
</feature>
<reference evidence="18" key="1">
    <citation type="submission" date="2015-05" db="EMBL/GenBank/DDBJ databases">
        <authorList>
            <person name="Wang D.B."/>
            <person name="Wang M."/>
        </authorList>
    </citation>
    <scope>NUCLEOTIDE SEQUENCE [LARGE SCALE GENOMIC DNA]</scope>
    <source>
        <strain evidence="18">M72</strain>
    </source>
</reference>
<evidence type="ECO:0000313" key="20">
    <source>
        <dbReference type="Proteomes" id="UP000049979"/>
    </source>
</evidence>
<dbReference type="GO" id="GO:0004655">
    <property type="term" value="F:porphobilinogen synthase activity"/>
    <property type="evidence" value="ECO:0007669"/>
    <property type="project" value="UniProtKB-EC"/>
</dbReference>
<dbReference type="SMART" id="SM01004">
    <property type="entry name" value="ALAD"/>
    <property type="match status" value="1"/>
</dbReference>
<evidence type="ECO:0000256" key="6">
    <source>
        <dbReference type="ARBA" id="ARBA00020771"/>
    </source>
</evidence>
<dbReference type="InterPro" id="IPR001731">
    <property type="entry name" value="ALAD"/>
</dbReference>
<dbReference type="EMBL" id="CVRR01000060">
    <property type="protein sequence ID" value="CRL42231.1"/>
    <property type="molecule type" value="Genomic_DNA"/>
</dbReference>
<reference evidence="20" key="2">
    <citation type="submission" date="2015-05" db="EMBL/GenBank/DDBJ databases">
        <authorList>
            <consortium name="Pathogen Informatics"/>
        </authorList>
    </citation>
    <scope>NUCLEOTIDE SEQUENCE [LARGE SCALE GENOMIC DNA]</scope>
    <source>
        <strain evidence="19 21">2789STDY5608863</strain>
        <strain evidence="20">M72</strain>
    </source>
</reference>
<keyword evidence="20" id="KW-1185">Reference proteome</keyword>
<evidence type="ECO:0000256" key="11">
    <source>
        <dbReference type="ARBA" id="ARBA00032837"/>
    </source>
</evidence>
<keyword evidence="16" id="KW-0460">Magnesium</keyword>
<evidence type="ECO:0000256" key="10">
    <source>
        <dbReference type="ARBA" id="ARBA00025628"/>
    </source>
</evidence>
<sequence>MDRTRRLRQTAVMRSMVRENHVRTEELIYPLFVMEGENIVQPVESMPGICQYSVDRMNEELDRVKALQIPAILIFGIPEHKDEVGSGAYDEHGIVQTAIRRIKKDYPDLLVIADVCLCEYTSHGHCGLIRDGIILNDETLPLLAQTAVSYARAGADIIAPSDMMDKRVGAIRQALDAAGFTYTPIMAYSAKFASGYYGPFRDAAHSAPGFGDRKTYQMDPANGREAMREVEEDIAEGADLIIAKPAMAYMDIITEIRRNYNIPIVAYNVSGEYSMVKAAAANGWIDEKKIVMENLIGMKRAGADMIITYHALDVAEWIQKGEV</sequence>
<dbReference type="Gene3D" id="3.20.20.70">
    <property type="entry name" value="Aldolase class I"/>
    <property type="match status" value="1"/>
</dbReference>
<dbReference type="OrthoDB" id="9805001at2"/>
<dbReference type="GeneID" id="99748437"/>
<evidence type="ECO:0000313" key="18">
    <source>
        <dbReference type="EMBL" id="CRL42231.1"/>
    </source>
</evidence>
<accession>A0A0M6WX08</accession>
<comment type="subunit">
    <text evidence="4">Homooctamer.</text>
</comment>
<dbReference type="Pfam" id="PF00490">
    <property type="entry name" value="ALAD"/>
    <property type="match status" value="1"/>
</dbReference>
<evidence type="ECO:0000256" key="3">
    <source>
        <dbReference type="ARBA" id="ARBA00008055"/>
    </source>
</evidence>
<evidence type="ECO:0000256" key="5">
    <source>
        <dbReference type="ARBA" id="ARBA00012053"/>
    </source>
</evidence>
<comment type="catalytic activity">
    <reaction evidence="12">
        <text>2 5-aminolevulinate = porphobilinogen + 2 H2O + H(+)</text>
        <dbReference type="Rhea" id="RHEA:24064"/>
        <dbReference type="ChEBI" id="CHEBI:15377"/>
        <dbReference type="ChEBI" id="CHEBI:15378"/>
        <dbReference type="ChEBI" id="CHEBI:58126"/>
        <dbReference type="ChEBI" id="CHEBI:356416"/>
        <dbReference type="EC" id="4.2.1.24"/>
    </reaction>
</comment>
<evidence type="ECO:0000256" key="16">
    <source>
        <dbReference type="PIRSR" id="PIRSR001415-5"/>
    </source>
</evidence>
<feature type="binding site" evidence="16">
    <location>
        <position position="229"/>
    </location>
    <ligand>
        <name>Mg(2+)</name>
        <dbReference type="ChEBI" id="CHEBI:18420"/>
    </ligand>
</feature>
<keyword evidence="15" id="KW-0479">Metal-binding</keyword>
<evidence type="ECO:0000256" key="4">
    <source>
        <dbReference type="ARBA" id="ARBA00011823"/>
    </source>
</evidence>
<feature type="active site" description="Schiff-base intermediate with substrate" evidence="13">
    <location>
        <position position="191"/>
    </location>
</feature>
<evidence type="ECO:0000256" key="7">
    <source>
        <dbReference type="ARBA" id="ARBA00023133"/>
    </source>
</evidence>
<dbReference type="UniPathway" id="UPA00251">
    <property type="reaction ID" value="UER00318"/>
</dbReference>
<feature type="binding site" evidence="14">
    <location>
        <position position="201"/>
    </location>
    <ligand>
        <name>5-aminolevulinate</name>
        <dbReference type="ChEBI" id="CHEBI:356416"/>
        <label>1</label>
    </ligand>
</feature>
<comment type="similarity">
    <text evidence="3 17">Belongs to the ALAD family.</text>
</comment>
<evidence type="ECO:0000256" key="2">
    <source>
        <dbReference type="ARBA" id="ARBA00004694"/>
    </source>
</evidence>
<comment type="cofactor">
    <cofactor evidence="1">
        <name>Zn(2+)</name>
        <dbReference type="ChEBI" id="CHEBI:29105"/>
    </cofactor>
</comment>
<dbReference type="GO" id="GO:0008270">
    <property type="term" value="F:zinc ion binding"/>
    <property type="evidence" value="ECO:0007669"/>
    <property type="project" value="TreeGrafter"/>
</dbReference>
<evidence type="ECO:0000313" key="21">
    <source>
        <dbReference type="Proteomes" id="UP000095495"/>
    </source>
</evidence>
<evidence type="ECO:0000256" key="1">
    <source>
        <dbReference type="ARBA" id="ARBA00001947"/>
    </source>
</evidence>
<dbReference type="SUPFAM" id="SSF51569">
    <property type="entry name" value="Aldolase"/>
    <property type="match status" value="1"/>
</dbReference>
<dbReference type="EC" id="4.2.1.24" evidence="5"/>
<evidence type="ECO:0000256" key="9">
    <source>
        <dbReference type="ARBA" id="ARBA00023244"/>
    </source>
</evidence>
<dbReference type="STRING" id="301302.ERS852420_02746"/>
<dbReference type="PANTHER" id="PTHR11458">
    <property type="entry name" value="DELTA-AMINOLEVULINIC ACID DEHYDRATASE"/>
    <property type="match status" value="1"/>
</dbReference>
<dbReference type="PRINTS" id="PR00144">
    <property type="entry name" value="DALDHYDRTASE"/>
</dbReference>
<evidence type="ECO:0000256" key="17">
    <source>
        <dbReference type="RuleBase" id="RU004161"/>
    </source>
</evidence>
<evidence type="ECO:0000256" key="15">
    <source>
        <dbReference type="PIRSR" id="PIRSR001415-3"/>
    </source>
</evidence>
<dbReference type="FunFam" id="3.20.20.70:FF:000019">
    <property type="entry name" value="Delta-aminolevulinic acid dehydratase"/>
    <property type="match status" value="1"/>
</dbReference>
<gene>
    <name evidence="19" type="primary">hemB</name>
    <name evidence="19" type="ORF">ERS852420_02746</name>
    <name evidence="18" type="ORF">M72_14931</name>
</gene>
<comment type="function">
    <text evidence="10">Catalyzes an early step in the biosynthesis of tetrapyrroles. Binds two molecules of 5-aminolevulinate per subunit, each at a distinct site, and catalyzes their condensation to form porphobilinogen.</text>
</comment>
<name>A0A0M6WX08_9FIRM</name>
<dbReference type="PANTHER" id="PTHR11458:SF0">
    <property type="entry name" value="DELTA-AMINOLEVULINIC ACID DEHYDRATASE"/>
    <property type="match status" value="1"/>
</dbReference>
<dbReference type="CDD" id="cd00384">
    <property type="entry name" value="ALAD_PBGS"/>
    <property type="match status" value="1"/>
</dbReference>
<feature type="binding site" evidence="14">
    <location>
        <position position="270"/>
    </location>
    <ligand>
        <name>5-aminolevulinate</name>
        <dbReference type="ChEBI" id="CHEBI:356416"/>
        <label>2</label>
    </ligand>
</feature>
<evidence type="ECO:0000256" key="8">
    <source>
        <dbReference type="ARBA" id="ARBA00023239"/>
    </source>
</evidence>
<feature type="binding site" evidence="14">
    <location>
        <position position="309"/>
    </location>
    <ligand>
        <name>5-aminolevulinate</name>
        <dbReference type="ChEBI" id="CHEBI:356416"/>
        <label>2</label>
    </ligand>
</feature>
<dbReference type="PIRSF" id="PIRSF001415">
    <property type="entry name" value="Porphbilin_synth"/>
    <property type="match status" value="1"/>
</dbReference>
<protein>
    <recommendedName>
        <fullName evidence="6">Delta-aminolevulinic acid dehydratase</fullName>
        <ecNumber evidence="5">4.2.1.24</ecNumber>
    </recommendedName>
    <alternativeName>
        <fullName evidence="11">Porphobilinogen synthase</fullName>
    </alternativeName>
</protein>
<comment type="pathway">
    <text evidence="2">Porphyrin-containing compound metabolism; protoporphyrin-IX biosynthesis; coproporphyrinogen-III from 5-aminolevulinate: step 1/4.</text>
</comment>
<feature type="binding site" evidence="15">
    <location>
        <position position="118"/>
    </location>
    <ligand>
        <name>Zn(2+)</name>
        <dbReference type="ChEBI" id="CHEBI:29105"/>
        <note>catalytic</note>
    </ligand>
</feature>
<evidence type="ECO:0000313" key="19">
    <source>
        <dbReference type="EMBL" id="CUN10815.1"/>
    </source>
</evidence>